<dbReference type="InterPro" id="IPR058634">
    <property type="entry name" value="AaeA-lik-b-barrel"/>
</dbReference>
<keyword evidence="4 6" id="KW-1133">Transmembrane helix</keyword>
<feature type="transmembrane region" description="Helical" evidence="6">
    <location>
        <begin position="7"/>
        <end position="28"/>
    </location>
</feature>
<gene>
    <name evidence="9" type="ORF">M5X16_18040</name>
    <name evidence="10" type="ORF">PC41400_13585</name>
</gene>
<evidence type="ECO:0000313" key="10">
    <source>
        <dbReference type="EMBL" id="QAV18655.1"/>
    </source>
</evidence>
<organism evidence="10 11">
    <name type="scientific">Paenibacillus chitinolyticus</name>
    <dbReference type="NCBI Taxonomy" id="79263"/>
    <lineage>
        <taxon>Bacteria</taxon>
        <taxon>Bacillati</taxon>
        <taxon>Bacillota</taxon>
        <taxon>Bacilli</taxon>
        <taxon>Bacillales</taxon>
        <taxon>Paenibacillaceae</taxon>
        <taxon>Paenibacillus</taxon>
    </lineage>
</organism>
<dbReference type="PANTHER" id="PTHR30386">
    <property type="entry name" value="MEMBRANE FUSION SUBUNIT OF EMRAB-TOLC MULTIDRUG EFFLUX PUMP"/>
    <property type="match status" value="1"/>
</dbReference>
<comment type="similarity">
    <text evidence="2">Belongs to the membrane fusion protein (MFP) (TC 8.A.1) family.</text>
</comment>
<dbReference type="GeneID" id="95375845"/>
<evidence type="ECO:0000256" key="5">
    <source>
        <dbReference type="ARBA" id="ARBA00023136"/>
    </source>
</evidence>
<evidence type="ECO:0000313" key="12">
    <source>
        <dbReference type="Proteomes" id="UP001527202"/>
    </source>
</evidence>
<feature type="domain" description="p-hydroxybenzoic acid efflux pump subunit AaeA-like beta-barrel" evidence="7">
    <location>
        <begin position="123"/>
        <end position="215"/>
    </location>
</feature>
<dbReference type="EMBL" id="JAMDMJ010000023">
    <property type="protein sequence ID" value="MCY9597668.1"/>
    <property type="molecule type" value="Genomic_DNA"/>
</dbReference>
<dbReference type="Proteomes" id="UP001527202">
    <property type="component" value="Unassembled WGS sequence"/>
</dbReference>
<dbReference type="EMBL" id="CP026520">
    <property type="protein sequence ID" value="QAV18655.1"/>
    <property type="molecule type" value="Genomic_DNA"/>
</dbReference>
<reference evidence="9 12" key="2">
    <citation type="submission" date="2022-05" db="EMBL/GenBank/DDBJ databases">
        <title>Genome Sequencing of Bee-Associated Microbes.</title>
        <authorList>
            <person name="Dunlap C."/>
        </authorList>
    </citation>
    <scope>NUCLEOTIDE SEQUENCE [LARGE SCALE GENOMIC DNA]</scope>
    <source>
        <strain evidence="9 12">NRRL B-23120</strain>
    </source>
</reference>
<dbReference type="OrthoDB" id="9811754at2"/>
<name>A0A410WW83_9BACL</name>
<dbReference type="AlphaFoldDB" id="A0A410WW83"/>
<evidence type="ECO:0000313" key="9">
    <source>
        <dbReference type="EMBL" id="MCY9597668.1"/>
    </source>
</evidence>
<keyword evidence="3 6" id="KW-0812">Transmembrane</keyword>
<evidence type="ECO:0000256" key="6">
    <source>
        <dbReference type="SAM" id="Phobius"/>
    </source>
</evidence>
<dbReference type="InterPro" id="IPR050739">
    <property type="entry name" value="MFP"/>
</dbReference>
<comment type="subcellular location">
    <subcellularLocation>
        <location evidence="1">Membrane</location>
        <topology evidence="1">Single-pass membrane protein</topology>
    </subcellularLocation>
</comment>
<sequence>MGYTRIVITNVVVIIVLIVAAVTGYYFYNQSTTYIKTENAQIAGQQMLITAPATGKLEDWKGKVGQVFKAGDVIGTVQTAGAQGTTAVNVSMPADGTVVQTSAYDNETVAPGTPLGYAYNMGSLFVNANIEETQLKNVKVGQTVDIYVDAFPNNTLTGTVNQIGQATAGTFSMLPQSNSNANYTKVTQVVPVKIMLTDNQGVALVPGMSAEVRIHK</sequence>
<dbReference type="GO" id="GO:0055085">
    <property type="term" value="P:transmembrane transport"/>
    <property type="evidence" value="ECO:0007669"/>
    <property type="project" value="InterPro"/>
</dbReference>
<evidence type="ECO:0000313" key="11">
    <source>
        <dbReference type="Proteomes" id="UP000288943"/>
    </source>
</evidence>
<proteinExistence type="inferred from homology"/>
<evidence type="ECO:0000256" key="3">
    <source>
        <dbReference type="ARBA" id="ARBA00022692"/>
    </source>
</evidence>
<dbReference type="InterPro" id="IPR058635">
    <property type="entry name" value="BSH_YhbJ"/>
</dbReference>
<dbReference type="Pfam" id="PF25997">
    <property type="entry name" value="BSH_YhbJ"/>
    <property type="match status" value="1"/>
</dbReference>
<dbReference type="InterPro" id="IPR011053">
    <property type="entry name" value="Single_hybrid_motif"/>
</dbReference>
<reference evidence="10 11" key="1">
    <citation type="submission" date="2018-01" db="EMBL/GenBank/DDBJ databases">
        <title>The whole genome sequencing and assembly of Paenibacillus chitinolyticus KCCM 41400 strain.</title>
        <authorList>
            <person name="Kim J.-Y."/>
            <person name="Park M.-K."/>
            <person name="Lee Y.-J."/>
            <person name="Yi H."/>
            <person name="Bahn Y.-S."/>
            <person name="Kim J.F."/>
            <person name="Lee D.-W."/>
        </authorList>
    </citation>
    <scope>NUCLEOTIDE SEQUENCE [LARGE SCALE GENOMIC DNA]</scope>
    <source>
        <strain evidence="10 11">KCCM 41400</strain>
    </source>
</reference>
<dbReference type="Gene3D" id="2.40.30.170">
    <property type="match status" value="1"/>
</dbReference>
<feature type="domain" description="YhbJ barrel-sandwich hybrid" evidence="8">
    <location>
        <begin position="48"/>
        <end position="116"/>
    </location>
</feature>
<evidence type="ECO:0000256" key="2">
    <source>
        <dbReference type="ARBA" id="ARBA00009477"/>
    </source>
</evidence>
<evidence type="ECO:0000256" key="4">
    <source>
        <dbReference type="ARBA" id="ARBA00022989"/>
    </source>
</evidence>
<dbReference type="GO" id="GO:0016020">
    <property type="term" value="C:membrane"/>
    <property type="evidence" value="ECO:0007669"/>
    <property type="project" value="UniProtKB-SubCell"/>
</dbReference>
<dbReference type="Pfam" id="PF25963">
    <property type="entry name" value="Beta-barrel_AAEA"/>
    <property type="match status" value="1"/>
</dbReference>
<dbReference type="PANTHER" id="PTHR30386:SF26">
    <property type="entry name" value="TRANSPORT PROTEIN COMB"/>
    <property type="match status" value="1"/>
</dbReference>
<dbReference type="RefSeq" id="WP_009672433.1">
    <property type="nucleotide sequence ID" value="NZ_BQWH01000006.1"/>
</dbReference>
<protein>
    <submittedName>
        <fullName evidence="9">Efflux RND transporter periplasmic adaptor subunit</fullName>
    </submittedName>
    <submittedName>
        <fullName evidence="10">HlyD family secretion protein</fullName>
    </submittedName>
</protein>
<dbReference type="CDD" id="cd06849">
    <property type="entry name" value="lipoyl_domain"/>
    <property type="match status" value="1"/>
</dbReference>
<keyword evidence="5 6" id="KW-0472">Membrane</keyword>
<keyword evidence="12" id="KW-1185">Reference proteome</keyword>
<dbReference type="Proteomes" id="UP000288943">
    <property type="component" value="Chromosome"/>
</dbReference>
<evidence type="ECO:0000259" key="8">
    <source>
        <dbReference type="Pfam" id="PF25997"/>
    </source>
</evidence>
<dbReference type="KEGG" id="pchi:PC41400_13585"/>
<dbReference type="SUPFAM" id="SSF51230">
    <property type="entry name" value="Single hybrid motif"/>
    <property type="match status" value="1"/>
</dbReference>
<evidence type="ECO:0000259" key="7">
    <source>
        <dbReference type="Pfam" id="PF25963"/>
    </source>
</evidence>
<accession>A0A410WW83</accession>
<evidence type="ECO:0000256" key="1">
    <source>
        <dbReference type="ARBA" id="ARBA00004167"/>
    </source>
</evidence>